<dbReference type="RefSeq" id="WP_307464140.1">
    <property type="nucleotide sequence ID" value="NZ_JAURUR010000001.1"/>
</dbReference>
<keyword evidence="2" id="KW-1185">Reference proteome</keyword>
<dbReference type="Proteomes" id="UP001232163">
    <property type="component" value="Unassembled WGS sequence"/>
</dbReference>
<protein>
    <recommendedName>
        <fullName evidence="3">CdiI immunity protein domain-containing protein</fullName>
    </recommendedName>
</protein>
<sequence>MDRHKTWQTEFGRCFDAYFQAAAAYRLAPVDRRSLVRHVLSYFTHEKYGDHFAPVFQELPRDEARQLLPEIVDRYLEEENLWLSAVENLLQALSPDEATLLLLERLEAYLRQQTHRTWGELDLEFWAVLGLPVVQANLPPYLDLLDRVLGPGSGSRWLTEWQNDSNPVSIEQQP</sequence>
<gene>
    <name evidence="1" type="ORF">QO006_000696</name>
</gene>
<organism evidence="1 2">
    <name type="scientific">Deinococcus enclensis</name>
    <dbReference type="NCBI Taxonomy" id="1049582"/>
    <lineage>
        <taxon>Bacteria</taxon>
        <taxon>Thermotogati</taxon>
        <taxon>Deinococcota</taxon>
        <taxon>Deinococci</taxon>
        <taxon>Deinococcales</taxon>
        <taxon>Deinococcaceae</taxon>
        <taxon>Deinococcus</taxon>
    </lineage>
</organism>
<comment type="caution">
    <text evidence="1">The sequence shown here is derived from an EMBL/GenBank/DDBJ whole genome shotgun (WGS) entry which is preliminary data.</text>
</comment>
<proteinExistence type="predicted"/>
<name>A0ABT9M9N1_9DEIO</name>
<evidence type="ECO:0000313" key="2">
    <source>
        <dbReference type="Proteomes" id="UP001232163"/>
    </source>
</evidence>
<accession>A0ABT9M9N1</accession>
<reference evidence="1 2" key="1">
    <citation type="submission" date="2023-07" db="EMBL/GenBank/DDBJ databases">
        <title>Genomic Encyclopedia of Type Strains, Phase IV (KMG-IV): sequencing the most valuable type-strain genomes for metagenomic binning, comparative biology and taxonomic classification.</title>
        <authorList>
            <person name="Goeker M."/>
        </authorList>
    </citation>
    <scope>NUCLEOTIDE SEQUENCE [LARGE SCALE GENOMIC DNA]</scope>
    <source>
        <strain evidence="1 2">NIO-1023</strain>
    </source>
</reference>
<evidence type="ECO:0008006" key="3">
    <source>
        <dbReference type="Google" id="ProtNLM"/>
    </source>
</evidence>
<evidence type="ECO:0000313" key="1">
    <source>
        <dbReference type="EMBL" id="MDP9763283.1"/>
    </source>
</evidence>
<dbReference type="EMBL" id="JAURUR010000001">
    <property type="protein sequence ID" value="MDP9763283.1"/>
    <property type="molecule type" value="Genomic_DNA"/>
</dbReference>